<dbReference type="InterPro" id="IPR050925">
    <property type="entry name" value="Rhomboid_protease_S54"/>
</dbReference>
<dbReference type="EMBL" id="BLAU01000001">
    <property type="protein sequence ID" value="GET20208.1"/>
    <property type="molecule type" value="Genomic_DNA"/>
</dbReference>
<comment type="subcellular location">
    <subcellularLocation>
        <location evidence="1">Membrane</location>
        <topology evidence="1">Multi-pass membrane protein</topology>
    </subcellularLocation>
</comment>
<dbReference type="SUPFAM" id="SSF144091">
    <property type="entry name" value="Rhomboid-like"/>
    <property type="match status" value="1"/>
</dbReference>
<feature type="domain" description="Peptidase S54 rhomboid" evidence="8">
    <location>
        <begin position="56"/>
        <end position="114"/>
    </location>
</feature>
<dbReference type="Gene3D" id="1.20.1540.10">
    <property type="entry name" value="Rhomboid-like"/>
    <property type="match status" value="1"/>
</dbReference>
<dbReference type="PANTHER" id="PTHR43731">
    <property type="entry name" value="RHOMBOID PROTEASE"/>
    <property type="match status" value="1"/>
</dbReference>
<evidence type="ECO:0000313" key="9">
    <source>
        <dbReference type="EMBL" id="GET20208.1"/>
    </source>
</evidence>
<feature type="transmembrane region" description="Helical" evidence="7">
    <location>
        <begin position="218"/>
        <end position="238"/>
    </location>
</feature>
<gene>
    <name evidence="10" type="ORF">CLV93_101552</name>
    <name evidence="9" type="ORF">JCM18694_04540</name>
</gene>
<dbReference type="PANTHER" id="PTHR43731:SF14">
    <property type="entry name" value="PRESENILIN-ASSOCIATED RHOMBOID-LIKE PROTEIN, MITOCHONDRIAL"/>
    <property type="match status" value="1"/>
</dbReference>
<keyword evidence="9" id="KW-0645">Protease</keyword>
<dbReference type="Pfam" id="PF01694">
    <property type="entry name" value="Rhomboid"/>
    <property type="match status" value="2"/>
</dbReference>
<feature type="transmembrane region" description="Helical" evidence="7">
    <location>
        <begin position="186"/>
        <end position="206"/>
    </location>
</feature>
<dbReference type="GO" id="GO:0004252">
    <property type="term" value="F:serine-type endopeptidase activity"/>
    <property type="evidence" value="ECO:0007669"/>
    <property type="project" value="InterPro"/>
</dbReference>
<keyword evidence="6 7" id="KW-0472">Membrane</keyword>
<evidence type="ECO:0000256" key="3">
    <source>
        <dbReference type="ARBA" id="ARBA00022692"/>
    </source>
</evidence>
<dbReference type="Proteomes" id="UP000240621">
    <property type="component" value="Unassembled WGS sequence"/>
</dbReference>
<feature type="domain" description="Peptidase S54 rhomboid" evidence="8">
    <location>
        <begin position="175"/>
        <end position="261"/>
    </location>
</feature>
<reference evidence="9 12" key="2">
    <citation type="submission" date="2019-10" db="EMBL/GenBank/DDBJ databases">
        <title>Prolixibacter strains distinguished by the presence of nitrate reductase genes were adept at nitrate-dependent anaerobic corrosion of metallic iron and carbon steel.</title>
        <authorList>
            <person name="Iino T."/>
            <person name="Shono N."/>
            <person name="Ito K."/>
            <person name="Nakamura R."/>
            <person name="Sueoka K."/>
            <person name="Harayama S."/>
            <person name="Ohkuma M."/>
        </authorList>
    </citation>
    <scope>NUCLEOTIDE SEQUENCE [LARGE SCALE GENOMIC DNA]</scope>
    <source>
        <strain evidence="9 12">MIC1-1</strain>
    </source>
</reference>
<keyword evidence="12" id="KW-1185">Reference proteome</keyword>
<reference evidence="10 11" key="1">
    <citation type="submission" date="2018-03" db="EMBL/GenBank/DDBJ databases">
        <title>Genomic Encyclopedia of Archaeal and Bacterial Type Strains, Phase II (KMG-II): from individual species to whole genera.</title>
        <authorList>
            <person name="Goeker M."/>
        </authorList>
    </citation>
    <scope>NUCLEOTIDE SEQUENCE [LARGE SCALE GENOMIC DNA]</scope>
    <source>
        <strain evidence="10 11">DSM 27267</strain>
    </source>
</reference>
<accession>A0A2P8CKT5</accession>
<dbReference type="RefSeq" id="WP_106540616.1">
    <property type="nucleotide sequence ID" value="NZ_BLAU01000001.1"/>
</dbReference>
<evidence type="ECO:0000259" key="8">
    <source>
        <dbReference type="Pfam" id="PF01694"/>
    </source>
</evidence>
<evidence type="ECO:0000256" key="2">
    <source>
        <dbReference type="ARBA" id="ARBA00009045"/>
    </source>
</evidence>
<keyword evidence="4" id="KW-0378">Hydrolase</keyword>
<keyword evidence="3 7" id="KW-0812">Transmembrane</keyword>
<name>A0A2P8CKT5_9BACT</name>
<dbReference type="GO" id="GO:0016020">
    <property type="term" value="C:membrane"/>
    <property type="evidence" value="ECO:0007669"/>
    <property type="project" value="UniProtKB-SubCell"/>
</dbReference>
<sequence>MTQFRPPSYNAIPPVVKNLIMLNVLMLVATWALKSFGIDLTQKLALYYPASTHFRPYQFVTHMFMHGGFMHLFFNMFALYMFGRVLEMVWGPKRFLIFYFITGLGAAAFYTLVNYIEISSLRDSVAAFINTPSPELLATFVKEHLKHASPWVYDLINNWMDKPNNPAYIQQGTELVQRVLEMKMNIPVVGASGAIFGVLLAFGMLFPNTQLMLLFPPIPIKAKYFVIGYGVIELFLGVRNPGSDVAHFAHLGGMIFGFILIKFWNRNSNSFY</sequence>
<comment type="caution">
    <text evidence="10">The sequence shown here is derived from an EMBL/GenBank/DDBJ whole genome shotgun (WGS) entry which is preliminary data.</text>
</comment>
<feature type="transmembrane region" description="Helical" evidence="7">
    <location>
        <begin position="245"/>
        <end position="264"/>
    </location>
</feature>
<keyword evidence="5 7" id="KW-1133">Transmembrane helix</keyword>
<dbReference type="SMART" id="SM01160">
    <property type="entry name" value="DUF1751"/>
    <property type="match status" value="1"/>
</dbReference>
<proteinExistence type="inferred from homology"/>
<evidence type="ECO:0000256" key="7">
    <source>
        <dbReference type="SAM" id="Phobius"/>
    </source>
</evidence>
<dbReference type="OrthoDB" id="9807874at2"/>
<dbReference type="EMBL" id="PYGC01000001">
    <property type="protein sequence ID" value="PSK85588.1"/>
    <property type="molecule type" value="Genomic_DNA"/>
</dbReference>
<dbReference type="InterPro" id="IPR022764">
    <property type="entry name" value="Peptidase_S54_rhomboid_dom"/>
</dbReference>
<dbReference type="InterPro" id="IPR035952">
    <property type="entry name" value="Rhomboid-like_sf"/>
</dbReference>
<protein>
    <submittedName>
        <fullName evidence="9">Rhomboid family intramembrane serine protease</fullName>
    </submittedName>
    <submittedName>
        <fullName evidence="10">Rhomboid family protein</fullName>
    </submittedName>
</protein>
<evidence type="ECO:0000256" key="1">
    <source>
        <dbReference type="ARBA" id="ARBA00004141"/>
    </source>
</evidence>
<dbReference type="AlphaFoldDB" id="A0A2P8CKT5"/>
<comment type="similarity">
    <text evidence="2">Belongs to the peptidase S54 family.</text>
</comment>
<feature type="transmembrane region" description="Helical" evidence="7">
    <location>
        <begin position="95"/>
        <end position="113"/>
    </location>
</feature>
<evidence type="ECO:0000256" key="4">
    <source>
        <dbReference type="ARBA" id="ARBA00022801"/>
    </source>
</evidence>
<evidence type="ECO:0000256" key="5">
    <source>
        <dbReference type="ARBA" id="ARBA00022989"/>
    </source>
</evidence>
<dbReference type="Proteomes" id="UP000396862">
    <property type="component" value="Unassembled WGS sequence"/>
</dbReference>
<feature type="transmembrane region" description="Helical" evidence="7">
    <location>
        <begin position="20"/>
        <end position="38"/>
    </location>
</feature>
<evidence type="ECO:0000313" key="11">
    <source>
        <dbReference type="Proteomes" id="UP000240621"/>
    </source>
</evidence>
<organism evidence="10 11">
    <name type="scientific">Prolixibacter denitrificans</name>
    <dbReference type="NCBI Taxonomy" id="1541063"/>
    <lineage>
        <taxon>Bacteria</taxon>
        <taxon>Pseudomonadati</taxon>
        <taxon>Bacteroidota</taxon>
        <taxon>Bacteroidia</taxon>
        <taxon>Marinilabiliales</taxon>
        <taxon>Prolixibacteraceae</taxon>
        <taxon>Prolixibacter</taxon>
    </lineage>
</organism>
<evidence type="ECO:0000313" key="10">
    <source>
        <dbReference type="EMBL" id="PSK85588.1"/>
    </source>
</evidence>
<evidence type="ECO:0000256" key="6">
    <source>
        <dbReference type="ARBA" id="ARBA00023136"/>
    </source>
</evidence>
<feature type="transmembrane region" description="Helical" evidence="7">
    <location>
        <begin position="59"/>
        <end position="83"/>
    </location>
</feature>
<dbReference type="GO" id="GO:0006508">
    <property type="term" value="P:proteolysis"/>
    <property type="evidence" value="ECO:0007669"/>
    <property type="project" value="UniProtKB-KW"/>
</dbReference>
<evidence type="ECO:0000313" key="12">
    <source>
        <dbReference type="Proteomes" id="UP000396862"/>
    </source>
</evidence>